<dbReference type="Proteomes" id="UP000230790">
    <property type="component" value="Unassembled WGS sequence"/>
</dbReference>
<evidence type="ECO:0000256" key="5">
    <source>
        <dbReference type="ARBA" id="ARBA00019465"/>
    </source>
</evidence>
<dbReference type="EC" id="1.1.1.169" evidence="4"/>
<dbReference type="InterPro" id="IPR036291">
    <property type="entry name" value="NAD(P)-bd_dom_sf"/>
</dbReference>
<name>A0A2M8QEQ1_9CHLR</name>
<accession>A0A2M8QEQ1</accession>
<evidence type="ECO:0000259" key="12">
    <source>
        <dbReference type="Pfam" id="PF08546"/>
    </source>
</evidence>
<keyword evidence="7" id="KW-0521">NADP</keyword>
<dbReference type="Pfam" id="PF08546">
    <property type="entry name" value="ApbA_C"/>
    <property type="match status" value="1"/>
</dbReference>
<comment type="function">
    <text evidence="1">Catalyzes the NADPH-dependent reduction of ketopantoate into pantoic acid.</text>
</comment>
<dbReference type="NCBIfam" id="TIGR00745">
    <property type="entry name" value="apbA_panE"/>
    <property type="match status" value="1"/>
</dbReference>
<feature type="domain" description="Ketopantoate reductase N-terminal" evidence="11">
    <location>
        <begin position="4"/>
        <end position="151"/>
    </location>
</feature>
<dbReference type="GO" id="GO:0005737">
    <property type="term" value="C:cytoplasm"/>
    <property type="evidence" value="ECO:0007669"/>
    <property type="project" value="TreeGrafter"/>
</dbReference>
<dbReference type="InterPro" id="IPR008927">
    <property type="entry name" value="6-PGluconate_DH-like_C_sf"/>
</dbReference>
<evidence type="ECO:0000256" key="3">
    <source>
        <dbReference type="ARBA" id="ARBA00007870"/>
    </source>
</evidence>
<dbReference type="InterPro" id="IPR013752">
    <property type="entry name" value="KPA_reductase"/>
</dbReference>
<dbReference type="SUPFAM" id="SSF48179">
    <property type="entry name" value="6-phosphogluconate dehydrogenase C-terminal domain-like"/>
    <property type="match status" value="1"/>
</dbReference>
<dbReference type="PANTHER" id="PTHR43765:SF2">
    <property type="entry name" value="2-DEHYDROPANTOATE 2-REDUCTASE"/>
    <property type="match status" value="1"/>
</dbReference>
<feature type="domain" description="Ketopantoate reductase C-terminal" evidence="12">
    <location>
        <begin position="185"/>
        <end position="329"/>
    </location>
</feature>
<dbReference type="EMBL" id="PGTN01000020">
    <property type="protein sequence ID" value="PJF48232.1"/>
    <property type="molecule type" value="Genomic_DNA"/>
</dbReference>
<evidence type="ECO:0000256" key="9">
    <source>
        <dbReference type="ARBA" id="ARBA00032024"/>
    </source>
</evidence>
<dbReference type="AlphaFoldDB" id="A0A2M8QEQ1"/>
<dbReference type="GO" id="GO:0050661">
    <property type="term" value="F:NADP binding"/>
    <property type="evidence" value="ECO:0007669"/>
    <property type="project" value="TreeGrafter"/>
</dbReference>
<dbReference type="Pfam" id="PF02558">
    <property type="entry name" value="ApbA"/>
    <property type="match status" value="1"/>
</dbReference>
<comment type="pathway">
    <text evidence="2">Cofactor biosynthesis; (R)-pantothenate biosynthesis; (R)-pantoate from 3-methyl-2-oxobutanoate: step 2/2.</text>
</comment>
<evidence type="ECO:0000256" key="2">
    <source>
        <dbReference type="ARBA" id="ARBA00004994"/>
    </source>
</evidence>
<dbReference type="InterPro" id="IPR013332">
    <property type="entry name" value="KPR_N"/>
</dbReference>
<dbReference type="SUPFAM" id="SSF51735">
    <property type="entry name" value="NAD(P)-binding Rossmann-fold domains"/>
    <property type="match status" value="1"/>
</dbReference>
<dbReference type="InterPro" id="IPR050838">
    <property type="entry name" value="Ketopantoate_reductase"/>
</dbReference>
<proteinExistence type="inferred from homology"/>
<evidence type="ECO:0000259" key="11">
    <source>
        <dbReference type="Pfam" id="PF02558"/>
    </source>
</evidence>
<dbReference type="GO" id="GO:0008677">
    <property type="term" value="F:2-dehydropantoate 2-reductase activity"/>
    <property type="evidence" value="ECO:0007669"/>
    <property type="project" value="UniProtKB-EC"/>
</dbReference>
<dbReference type="Gene3D" id="3.40.50.720">
    <property type="entry name" value="NAD(P)-binding Rossmann-like Domain"/>
    <property type="match status" value="1"/>
</dbReference>
<comment type="caution">
    <text evidence="13">The sequence shown here is derived from an EMBL/GenBank/DDBJ whole genome shotgun (WGS) entry which is preliminary data.</text>
</comment>
<comment type="similarity">
    <text evidence="3">Belongs to the ketopantoate reductase family.</text>
</comment>
<evidence type="ECO:0000256" key="6">
    <source>
        <dbReference type="ARBA" id="ARBA00022655"/>
    </source>
</evidence>
<dbReference type="InterPro" id="IPR003710">
    <property type="entry name" value="ApbA"/>
</dbReference>
<dbReference type="GO" id="GO:0015940">
    <property type="term" value="P:pantothenate biosynthetic process"/>
    <property type="evidence" value="ECO:0007669"/>
    <property type="project" value="UniProtKB-KW"/>
</dbReference>
<evidence type="ECO:0000313" key="13">
    <source>
        <dbReference type="EMBL" id="PJF48232.1"/>
    </source>
</evidence>
<keyword evidence="8" id="KW-0560">Oxidoreductase</keyword>
<comment type="catalytic activity">
    <reaction evidence="10">
        <text>(R)-pantoate + NADP(+) = 2-dehydropantoate + NADPH + H(+)</text>
        <dbReference type="Rhea" id="RHEA:16233"/>
        <dbReference type="ChEBI" id="CHEBI:11561"/>
        <dbReference type="ChEBI" id="CHEBI:15378"/>
        <dbReference type="ChEBI" id="CHEBI:15980"/>
        <dbReference type="ChEBI" id="CHEBI:57783"/>
        <dbReference type="ChEBI" id="CHEBI:58349"/>
        <dbReference type="EC" id="1.1.1.169"/>
    </reaction>
</comment>
<dbReference type="InterPro" id="IPR013328">
    <property type="entry name" value="6PGD_dom2"/>
</dbReference>
<reference evidence="13 14" key="1">
    <citation type="submission" date="2017-11" db="EMBL/GenBank/DDBJ databases">
        <title>Evolution of Phototrophy in the Chloroflexi Phylum Driven by Horizontal Gene Transfer.</title>
        <authorList>
            <person name="Ward L.M."/>
            <person name="Hemp J."/>
            <person name="Shih P.M."/>
            <person name="Mcglynn S.E."/>
            <person name="Fischer W."/>
        </authorList>
    </citation>
    <scope>NUCLEOTIDE SEQUENCE [LARGE SCALE GENOMIC DNA]</scope>
    <source>
        <strain evidence="13">JP3_7</strain>
    </source>
</reference>
<evidence type="ECO:0000256" key="10">
    <source>
        <dbReference type="ARBA" id="ARBA00048793"/>
    </source>
</evidence>
<evidence type="ECO:0000256" key="4">
    <source>
        <dbReference type="ARBA" id="ARBA00013014"/>
    </source>
</evidence>
<dbReference type="Gene3D" id="1.10.1040.10">
    <property type="entry name" value="N-(1-d-carboxylethyl)-l-norvaline Dehydrogenase, domain 2"/>
    <property type="match status" value="1"/>
</dbReference>
<dbReference type="PANTHER" id="PTHR43765">
    <property type="entry name" value="2-DEHYDROPANTOATE 2-REDUCTASE-RELATED"/>
    <property type="match status" value="1"/>
</dbReference>
<evidence type="ECO:0000256" key="1">
    <source>
        <dbReference type="ARBA" id="ARBA00002919"/>
    </source>
</evidence>
<sequence length="352" mass="37909">MRFLIFGAGAVGTWIGANLVMARQAVTFVGRMPFAQAACAQGIHVMLPGGETWRLRDVDVATDLAGALRRSSLAYDAVLLCMKAYALDRAIDELRSCADTLSNALFITFQNGVGSEEKLATVFGERRVLAATLTSPIAVEGPAAVRLERWGGGVGLAALWADRLWQPVAHALSRAPLLGLKVYADWRAMKWSKLLLNIMGNATSALLSAPVAEIYHNRRLFALEMRMLREALRVMAAHAPPIAAVNLPGHPARFLALALKLLPDSALRALLSRRVAQGRGNKYPSLYYDVAARSGRSEVNVLNGAVAEIGRKLGVPTPVNAALTELVQQAIQPGSVLLPQVARRALEQLARV</sequence>
<organism evidence="13 14">
    <name type="scientific">Candidatus Thermofonsia Clade 3 bacterium</name>
    <dbReference type="NCBI Taxonomy" id="2364212"/>
    <lineage>
        <taxon>Bacteria</taxon>
        <taxon>Bacillati</taxon>
        <taxon>Chloroflexota</taxon>
        <taxon>Candidatus Thermofontia</taxon>
        <taxon>Candidatus Thermofonsia Clade 3</taxon>
    </lineage>
</organism>
<evidence type="ECO:0000256" key="8">
    <source>
        <dbReference type="ARBA" id="ARBA00023002"/>
    </source>
</evidence>
<gene>
    <name evidence="13" type="ORF">CUN48_04570</name>
</gene>
<evidence type="ECO:0000313" key="14">
    <source>
        <dbReference type="Proteomes" id="UP000230790"/>
    </source>
</evidence>
<keyword evidence="6" id="KW-0566">Pantothenate biosynthesis</keyword>
<evidence type="ECO:0000256" key="7">
    <source>
        <dbReference type="ARBA" id="ARBA00022857"/>
    </source>
</evidence>
<protein>
    <recommendedName>
        <fullName evidence="5">2-dehydropantoate 2-reductase</fullName>
        <ecNumber evidence="4">1.1.1.169</ecNumber>
    </recommendedName>
    <alternativeName>
        <fullName evidence="9">Ketopantoate reductase</fullName>
    </alternativeName>
</protein>